<dbReference type="InterPro" id="IPR027417">
    <property type="entry name" value="P-loop_NTPase"/>
</dbReference>
<evidence type="ECO:0000256" key="9">
    <source>
        <dbReference type="ARBA" id="ARBA00023204"/>
    </source>
</evidence>
<dbReference type="Pfam" id="PF04257">
    <property type="entry name" value="Exonuc_V_gamma"/>
    <property type="match status" value="1"/>
</dbReference>
<dbReference type="GO" id="GO:0003678">
    <property type="term" value="F:DNA helicase activity"/>
    <property type="evidence" value="ECO:0007669"/>
    <property type="project" value="UniProtKB-UniRule"/>
</dbReference>
<comment type="function">
    <text evidence="10">A helicase/nuclease that prepares dsDNA breaks (DSB) for recombinational DNA repair. Binds to DSBs and unwinds DNA via a highly rapid and processive ATP-dependent bidirectional helicase activity. Unwinds dsDNA until it encounters a Chi (crossover hotspot instigator) sequence from the 3' direction. Cuts ssDNA a few nucleotides 3' to the Chi site. The properties and activities of the enzyme are changed at Chi. The Chi-altered holoenzyme produces a long 3'-ssDNA overhang and facilitates RecA-binding to the ssDNA for homologous DNA recombination and repair. Holoenzyme degrades any linearized DNA that is unable to undergo homologous recombination. In the holoenzyme this subunit recognizes the wild-type Chi sequence, and when added to isolated RecB increases its ATP-dependent helicase processivity.</text>
</comment>
<proteinExistence type="inferred from homology"/>
<dbReference type="Gene3D" id="1.10.10.160">
    <property type="match status" value="1"/>
</dbReference>
<dbReference type="Gene3D" id="3.40.50.10930">
    <property type="match status" value="1"/>
</dbReference>
<evidence type="ECO:0000256" key="6">
    <source>
        <dbReference type="ARBA" id="ARBA00022839"/>
    </source>
</evidence>
<evidence type="ECO:0000256" key="5">
    <source>
        <dbReference type="ARBA" id="ARBA00022806"/>
    </source>
</evidence>
<comment type="miscellaneous">
    <text evidence="10">In the RecBCD complex, RecB has a slow 3'-5' helicase, an exonuclease activity and loads RecA onto ssDNA, RecD has a fast 5'-3' helicase activity, while RecC stimulates the ATPase and processivity of the RecB helicase and contributes to recognition of the Chi site.</text>
</comment>
<dbReference type="InterPro" id="IPR006697">
    <property type="entry name" value="RecC"/>
</dbReference>
<dbReference type="HAMAP" id="MF_01486">
    <property type="entry name" value="RecC"/>
    <property type="match status" value="1"/>
</dbReference>
<evidence type="ECO:0000256" key="8">
    <source>
        <dbReference type="ARBA" id="ARBA00023125"/>
    </source>
</evidence>
<name>A0ABD6FBX6_9PSEU</name>
<keyword evidence="1 10" id="KW-0540">Nuclease</keyword>
<dbReference type="PANTHER" id="PTHR30591:SF1">
    <property type="entry name" value="RECBCD ENZYME SUBUNIT RECC"/>
    <property type="match status" value="1"/>
</dbReference>
<organism evidence="12 13">
    <name type="scientific">Thermocrispum agreste</name>
    <dbReference type="NCBI Taxonomy" id="37925"/>
    <lineage>
        <taxon>Bacteria</taxon>
        <taxon>Bacillati</taxon>
        <taxon>Actinomycetota</taxon>
        <taxon>Actinomycetes</taxon>
        <taxon>Pseudonocardiales</taxon>
        <taxon>Pseudonocardiaceae</taxon>
        <taxon>Thermocrispum</taxon>
    </lineage>
</organism>
<keyword evidence="9 10" id="KW-0234">DNA repair</keyword>
<reference evidence="12 13" key="1">
    <citation type="journal article" date="2021" name="BMC Genomics">
        <title>Genome-resolved metagenome and metatranscriptome analyses of thermophilic composting reveal key bacterial players and their metabolic interactions.</title>
        <authorList>
            <person name="Braga L.P.P."/>
            <person name="Pereira R.V."/>
            <person name="Martins L.F."/>
            <person name="Moura L.M.S."/>
            <person name="Sanchez F.B."/>
            <person name="Patane J.S.L."/>
            <person name="da Silva A.M."/>
            <person name="Setubal J.C."/>
        </authorList>
    </citation>
    <scope>NUCLEOTIDE SEQUENCE [LARGE SCALE GENOMIC DNA]</scope>
    <source>
        <strain evidence="12">ZC4RG45</strain>
    </source>
</reference>
<evidence type="ECO:0000256" key="2">
    <source>
        <dbReference type="ARBA" id="ARBA00022741"/>
    </source>
</evidence>
<evidence type="ECO:0000256" key="4">
    <source>
        <dbReference type="ARBA" id="ARBA00022801"/>
    </source>
</evidence>
<dbReference type="Gene3D" id="3.40.50.300">
    <property type="entry name" value="P-loop containing nucleotide triphosphate hydrolases"/>
    <property type="match status" value="2"/>
</dbReference>
<dbReference type="AlphaFoldDB" id="A0ABD6FBX6"/>
<keyword evidence="7 10" id="KW-0067">ATP-binding</keyword>
<dbReference type="PANTHER" id="PTHR30591">
    <property type="entry name" value="RECBCD ENZYME SUBUNIT RECC"/>
    <property type="match status" value="1"/>
</dbReference>
<dbReference type="SUPFAM" id="SSF52980">
    <property type="entry name" value="Restriction endonuclease-like"/>
    <property type="match status" value="1"/>
</dbReference>
<keyword evidence="4 10" id="KW-0378">Hydrolase</keyword>
<evidence type="ECO:0000259" key="11">
    <source>
        <dbReference type="Pfam" id="PF17946"/>
    </source>
</evidence>
<evidence type="ECO:0000256" key="10">
    <source>
        <dbReference type="HAMAP-Rule" id="MF_01486"/>
    </source>
</evidence>
<dbReference type="NCBIfam" id="TIGR01450">
    <property type="entry name" value="recC"/>
    <property type="match status" value="1"/>
</dbReference>
<dbReference type="InterPro" id="IPR041500">
    <property type="entry name" value="RecC_C"/>
</dbReference>
<dbReference type="EMBL" id="QGUI02000034">
    <property type="protein sequence ID" value="MFO7191527.1"/>
    <property type="molecule type" value="Genomic_DNA"/>
</dbReference>
<evidence type="ECO:0000256" key="3">
    <source>
        <dbReference type="ARBA" id="ARBA00022763"/>
    </source>
</evidence>
<sequence length="1101" mass="118962">MRDEPTRGNGRSGVFTVHRAERADTLVGALTELLATPPSDVFAPEVIAVPAKGVERWLAQQLSQSLGVAANIAFPHPSDLVAGAVAGVQGIDPDDDPWSPGRLVWTLLEVIDDCTGEPWCAMLARHLGVGDEEQSHRRGRRYSTAESLARLFTAYAENRPGMLVDWAAGGDSDGAGGSVDPDLRWQVQLWRRLRERIGTPSTAERLTDTCATLAADPSVIDLPARLSLFGATRLTRAQLAVLEALAVHRDVHLWLTHPSPAMWDKLARRPAPQRRADDDSALAVDHPLLASLAREIRELQHRLPGADVHHPGQDPASGVLAAVRADIAADRPPGSAGRVPNDDSIQIHACHGAARQVEVLREALLGLLAADDTLQPRDIIVMCPDVDTYAPLIAAAFGQPDVAEHPGHQLRVRLADRSPALTNPLLDVVSTLLHLADGRVTASEVLDLAAREPVARCFGFAGDDLETLRRWTVTAGARWGLGPRQRAAHGLAGVPQNTFDTALNRLLLGVAADETDLAWLGLALPLDDVDSSDVDLAGRFAEYVDRLGAVLDRLTGEHPAPEWTATLTWALDMLTKVPATQTWQRLQATRELTAATEHAGDVRLRLPDVRAMLARRLAGRPTRSNFRTGEMTVCTLVPMRSVPHRVVAVIGLDDDAFPRTTAADGDDVLARDPCLGEREPRSEDRQLLLDAILAATEHLIVCYTGADPVTGATRPPAAPLAELVDVVKATVIDPEQVVTRQPLQPFDPANFVPPEPFSFDRHAFSGALASRDQAPAPRLLEAPLPATTKSDVDLDDLVAFFRNPARAFLRQRLDVTVTDPADDVDDALPLAVEGLHRWQIGDRMLTAVLAGADPEALCQAELRRGTLPAGRLGSTALGAIRDSIIALHSAATQYLRHPPTSVDVAVDLPDGRRLTGTVPDVRDKTLVTVQFSALAPQHRFAAWLRLLAVAATTGEPDWQAVTIGPRQAGAPTARRSALTAPSDPEHLLQQLVDVYDKGLCEPLPLAPKTAEKYVSRRMAGESVTEAMADARVVWTTTRGGYGENSDAAVRYLHGPDMPFAELWATPPGADERWYDDEPSRFGALARRIWEPMLIAETAGLV</sequence>
<accession>A0ABD6FBX6</accession>
<keyword evidence="5 10" id="KW-0347">Helicase</keyword>
<gene>
    <name evidence="10 12" type="primary">recC</name>
    <name evidence="12" type="ORF">DIU77_004720</name>
</gene>
<keyword evidence="6 10" id="KW-0269">Exonuclease</keyword>
<evidence type="ECO:0000313" key="12">
    <source>
        <dbReference type="EMBL" id="MFO7191527.1"/>
    </source>
</evidence>
<comment type="caution">
    <text evidence="12">The sequence shown here is derived from an EMBL/GenBank/DDBJ whole genome shotgun (WGS) entry which is preliminary data.</text>
</comment>
<feature type="domain" description="RecC C-terminal" evidence="11">
    <location>
        <begin position="790"/>
        <end position="1016"/>
    </location>
</feature>
<dbReference type="GO" id="GO:0000724">
    <property type="term" value="P:double-strand break repair via homologous recombination"/>
    <property type="evidence" value="ECO:0007669"/>
    <property type="project" value="UniProtKB-UniRule"/>
</dbReference>
<dbReference type="InterPro" id="IPR013986">
    <property type="entry name" value="DExx_box_DNA_helicase_dom_sf"/>
</dbReference>
<dbReference type="Pfam" id="PF17946">
    <property type="entry name" value="RecC_C"/>
    <property type="match status" value="1"/>
</dbReference>
<protein>
    <recommendedName>
        <fullName evidence="10">RecBCD enzyme subunit RecC</fullName>
    </recommendedName>
    <alternativeName>
        <fullName evidence="10">Exonuclease V subunit RecC</fullName>
        <shortName evidence="10">ExoV subunit RecC</shortName>
    </alternativeName>
    <alternativeName>
        <fullName evidence="10">Helicase/nuclease RecBCD subunit RecC</fullName>
    </alternativeName>
</protein>
<keyword evidence="3 10" id="KW-0227">DNA damage</keyword>
<dbReference type="SUPFAM" id="SSF52540">
    <property type="entry name" value="P-loop containing nucleoside triphosphate hydrolases"/>
    <property type="match status" value="2"/>
</dbReference>
<dbReference type="GO" id="GO:0004527">
    <property type="term" value="F:exonuclease activity"/>
    <property type="evidence" value="ECO:0007669"/>
    <property type="project" value="UniProtKB-KW"/>
</dbReference>
<keyword evidence="2 10" id="KW-0547">Nucleotide-binding</keyword>
<evidence type="ECO:0000256" key="1">
    <source>
        <dbReference type="ARBA" id="ARBA00022722"/>
    </source>
</evidence>
<dbReference type="InterPro" id="IPR011335">
    <property type="entry name" value="Restrct_endonuc-II-like"/>
</dbReference>
<dbReference type="Proteomes" id="UP000249324">
    <property type="component" value="Unassembled WGS sequence"/>
</dbReference>
<dbReference type="GO" id="GO:0005524">
    <property type="term" value="F:ATP binding"/>
    <property type="evidence" value="ECO:0007669"/>
    <property type="project" value="UniProtKB-UniRule"/>
</dbReference>
<evidence type="ECO:0000313" key="13">
    <source>
        <dbReference type="Proteomes" id="UP000249324"/>
    </source>
</evidence>
<evidence type="ECO:0000256" key="7">
    <source>
        <dbReference type="ARBA" id="ARBA00022840"/>
    </source>
</evidence>
<keyword evidence="8 10" id="KW-0238">DNA-binding</keyword>
<dbReference type="Gene3D" id="1.10.10.990">
    <property type="match status" value="1"/>
</dbReference>
<comment type="similarity">
    <text evidence="10">Belongs to the RecC family.</text>
</comment>
<comment type="subunit">
    <text evidence="10">Heterotrimer of RecB, RecC and RecD. All subunits contribute to DNA-binding.</text>
</comment>
<dbReference type="GO" id="GO:0003677">
    <property type="term" value="F:DNA binding"/>
    <property type="evidence" value="ECO:0007669"/>
    <property type="project" value="UniProtKB-UniRule"/>
</dbReference>
<dbReference type="PIRSF" id="PIRSF000980">
    <property type="entry name" value="RecC"/>
    <property type="match status" value="1"/>
</dbReference>